<accession>W1PG63</accession>
<comment type="similarity">
    <text evidence="1">Belongs to the peptidase C48 family.</text>
</comment>
<gene>
    <name evidence="6" type="ORF">AMTR_s00058p00168420</name>
</gene>
<dbReference type="GO" id="GO:0070139">
    <property type="term" value="F:SUMO-specific endopeptidase activity"/>
    <property type="evidence" value="ECO:0000318"/>
    <property type="project" value="GO_Central"/>
</dbReference>
<keyword evidence="3" id="KW-0378">Hydrolase</keyword>
<proteinExistence type="inferred from homology"/>
<dbReference type="HOGENOM" id="CLU_027032_0_0_1"/>
<dbReference type="Pfam" id="PF02902">
    <property type="entry name" value="Peptidase_C48"/>
    <property type="match status" value="1"/>
</dbReference>
<dbReference type="PROSITE" id="PS50600">
    <property type="entry name" value="ULP_PROTEASE"/>
    <property type="match status" value="1"/>
</dbReference>
<dbReference type="Gene3D" id="3.30.310.130">
    <property type="entry name" value="Ubiquitin-related"/>
    <property type="match status" value="1"/>
</dbReference>
<reference evidence="7" key="1">
    <citation type="journal article" date="2013" name="Science">
        <title>The Amborella genome and the evolution of flowering plants.</title>
        <authorList>
            <consortium name="Amborella Genome Project"/>
        </authorList>
    </citation>
    <scope>NUCLEOTIDE SEQUENCE [LARGE SCALE GENOMIC DNA]</scope>
</reference>
<evidence type="ECO:0000256" key="3">
    <source>
        <dbReference type="ARBA" id="ARBA00022801"/>
    </source>
</evidence>
<dbReference type="OMA" id="MEENTDC"/>
<dbReference type="PANTHER" id="PTHR46915">
    <property type="entry name" value="UBIQUITIN-LIKE PROTEASE 4-RELATED"/>
    <property type="match status" value="1"/>
</dbReference>
<dbReference type="eggNOG" id="KOG0779">
    <property type="taxonomic scope" value="Eukaryota"/>
</dbReference>
<sequence>MTSLNLVDSMENQPLKLDWNKLLPGRDDPVAELEVLSDSRGKIRDETVTELDSLSMSREKVEKITDHQLEEKIQRVKRTLSTSFTLKLPDGGEKFRTSLKRLEDEKERRKIQRLKKEADESEKSKRNSIFLDAFLDHRSQPSTSLSQSMSSSGLIYQKVETKPDGSINDKGNAFEKELGFLGPKDPNSLRSQRLRKPKELWRTVSSKQSPFGSPFSFSIDEDKRKCHVGDRKGITSSRSSPFGMEKNCPSHGFEKRSFSTPATRDLTKRKVQTVVLLDEEDLEPTQDLEKEPHKGMTEAKIYYPSRDHPDAVEICYSDMECLAPRSYLSSPIMNFYIQYLQRPELGFQGDYHFFSTYFYKKLEEAVSHKRRTDKRISFAKLRRWWKGVNIFQKAYIFLPVHADQHWSLVIICIPSKEDESGPFILHLDSMGLHFSMEIFDNIKSFLVEEWNYLKQRDTPPDIPIIDKIWKQLPGNIQQRRIEVPQQKNEYDCGLFVLYFIERFIEDAPERVRKKDLAMFGRKWFRPEEASDLRLRIRKLLYEEFEAQHSDEKELSPSPMDDSV</sequence>
<keyword evidence="7" id="KW-1185">Reference proteome</keyword>
<name>W1PG63_AMBTC</name>
<evidence type="ECO:0000313" key="7">
    <source>
        <dbReference type="Proteomes" id="UP000017836"/>
    </source>
</evidence>
<evidence type="ECO:0000313" key="6">
    <source>
        <dbReference type="EMBL" id="ERN06626.1"/>
    </source>
</evidence>
<dbReference type="OrthoDB" id="442460at2759"/>
<evidence type="ECO:0000256" key="1">
    <source>
        <dbReference type="ARBA" id="ARBA00005234"/>
    </source>
</evidence>
<dbReference type="Gramene" id="ERN06626">
    <property type="protein sequence ID" value="ERN06626"/>
    <property type="gene ID" value="AMTR_s00058p00168420"/>
</dbReference>
<keyword evidence="4" id="KW-0788">Thiol protease</keyword>
<dbReference type="GO" id="GO:0016929">
    <property type="term" value="F:deSUMOylase activity"/>
    <property type="evidence" value="ECO:0000318"/>
    <property type="project" value="GO_Central"/>
</dbReference>
<protein>
    <recommendedName>
        <fullName evidence="5">Ubiquitin-like protease family profile domain-containing protein</fullName>
    </recommendedName>
</protein>
<dbReference type="AlphaFoldDB" id="W1PG63"/>
<dbReference type="GO" id="GO:0006508">
    <property type="term" value="P:proteolysis"/>
    <property type="evidence" value="ECO:0007669"/>
    <property type="project" value="UniProtKB-KW"/>
</dbReference>
<dbReference type="STRING" id="13333.W1PG63"/>
<feature type="domain" description="Ubiquitin-like protease family profile" evidence="5">
    <location>
        <begin position="312"/>
        <end position="503"/>
    </location>
</feature>
<dbReference type="GO" id="GO:0005634">
    <property type="term" value="C:nucleus"/>
    <property type="evidence" value="ECO:0000318"/>
    <property type="project" value="GO_Central"/>
</dbReference>
<dbReference type="Gene3D" id="1.10.418.20">
    <property type="match status" value="1"/>
</dbReference>
<dbReference type="KEGG" id="atr:18434825"/>
<evidence type="ECO:0000256" key="2">
    <source>
        <dbReference type="ARBA" id="ARBA00022670"/>
    </source>
</evidence>
<dbReference type="EMBL" id="KI393888">
    <property type="protein sequence ID" value="ERN06626.1"/>
    <property type="molecule type" value="Genomic_DNA"/>
</dbReference>
<dbReference type="SUPFAM" id="SSF54001">
    <property type="entry name" value="Cysteine proteinases"/>
    <property type="match status" value="1"/>
</dbReference>
<organism evidence="6 7">
    <name type="scientific">Amborella trichopoda</name>
    <dbReference type="NCBI Taxonomy" id="13333"/>
    <lineage>
        <taxon>Eukaryota</taxon>
        <taxon>Viridiplantae</taxon>
        <taxon>Streptophyta</taxon>
        <taxon>Embryophyta</taxon>
        <taxon>Tracheophyta</taxon>
        <taxon>Spermatophyta</taxon>
        <taxon>Magnoliopsida</taxon>
        <taxon>Amborellales</taxon>
        <taxon>Amborellaceae</taxon>
        <taxon>Amborella</taxon>
    </lineage>
</organism>
<evidence type="ECO:0000256" key="4">
    <source>
        <dbReference type="ARBA" id="ARBA00022807"/>
    </source>
</evidence>
<dbReference type="InterPro" id="IPR003653">
    <property type="entry name" value="Peptidase_C48_C"/>
</dbReference>
<dbReference type="Proteomes" id="UP000017836">
    <property type="component" value="Unassembled WGS sequence"/>
</dbReference>
<dbReference type="GO" id="GO:0016926">
    <property type="term" value="P:protein desumoylation"/>
    <property type="evidence" value="ECO:0007669"/>
    <property type="project" value="UniProtKB-ARBA"/>
</dbReference>
<dbReference type="InterPro" id="IPR038765">
    <property type="entry name" value="Papain-like_cys_pep_sf"/>
</dbReference>
<evidence type="ECO:0000259" key="5">
    <source>
        <dbReference type="PROSITE" id="PS50600"/>
    </source>
</evidence>
<keyword evidence="2" id="KW-0645">Protease</keyword>
<dbReference type="PANTHER" id="PTHR46915:SF2">
    <property type="entry name" value="UBIQUITIN-LIKE PROTEASE 4"/>
    <property type="match status" value="1"/>
</dbReference>